<evidence type="ECO:0000256" key="7">
    <source>
        <dbReference type="ARBA" id="ARBA00022785"/>
    </source>
</evidence>
<dbReference type="PATRIC" id="fig|946483.4.peg.1300"/>
<evidence type="ECO:0000313" key="14">
    <source>
        <dbReference type="EMBL" id="AGX87384.1"/>
    </source>
</evidence>
<keyword evidence="6 13" id="KW-0949">S-adenosyl-L-methionine</keyword>
<dbReference type="KEGG" id="cbx:Cenrod_1294"/>
<name>U5NB44_9BURK</name>
<evidence type="ECO:0000256" key="11">
    <source>
        <dbReference type="ARBA" id="ARBA00069325"/>
    </source>
</evidence>
<dbReference type="EMBL" id="CP004885">
    <property type="protein sequence ID" value="AGX87384.1"/>
    <property type="molecule type" value="Genomic_DNA"/>
</dbReference>
<evidence type="ECO:0000256" key="4">
    <source>
        <dbReference type="ARBA" id="ARBA00022490"/>
    </source>
</evidence>
<dbReference type="InterPro" id="IPR036100">
    <property type="entry name" value="QueA_sf"/>
</dbReference>
<comment type="subcellular location">
    <subcellularLocation>
        <location evidence="1 13">Cytoplasm</location>
    </subcellularLocation>
</comment>
<keyword evidence="15" id="KW-1185">Reference proteome</keyword>
<evidence type="ECO:0000313" key="15">
    <source>
        <dbReference type="Proteomes" id="UP000017184"/>
    </source>
</evidence>
<evidence type="ECO:0000256" key="5">
    <source>
        <dbReference type="ARBA" id="ARBA00022679"/>
    </source>
</evidence>
<dbReference type="eggNOG" id="COG0809">
    <property type="taxonomic scope" value="Bacteria"/>
</dbReference>
<keyword evidence="7 13" id="KW-0671">Queuosine biosynthesis</keyword>
<dbReference type="Gene3D" id="3.40.1780.10">
    <property type="entry name" value="QueA-like"/>
    <property type="match status" value="1"/>
</dbReference>
<evidence type="ECO:0000256" key="9">
    <source>
        <dbReference type="ARBA" id="ARBA00061210"/>
    </source>
</evidence>
<comment type="catalytic activity">
    <reaction evidence="8 13">
        <text>7-aminomethyl-7-carbaguanosine(34) in tRNA + S-adenosyl-L-methionine = epoxyqueuosine(34) in tRNA + adenine + L-methionine + 2 H(+)</text>
        <dbReference type="Rhea" id="RHEA:32155"/>
        <dbReference type="Rhea" id="RHEA-COMP:10342"/>
        <dbReference type="Rhea" id="RHEA-COMP:18582"/>
        <dbReference type="ChEBI" id="CHEBI:15378"/>
        <dbReference type="ChEBI" id="CHEBI:16708"/>
        <dbReference type="ChEBI" id="CHEBI:57844"/>
        <dbReference type="ChEBI" id="CHEBI:59789"/>
        <dbReference type="ChEBI" id="CHEBI:82833"/>
        <dbReference type="ChEBI" id="CHEBI:194443"/>
        <dbReference type="EC" id="2.4.99.17"/>
    </reaction>
</comment>
<evidence type="ECO:0000256" key="12">
    <source>
        <dbReference type="ARBA" id="ARBA00076160"/>
    </source>
</evidence>
<dbReference type="Proteomes" id="UP000017184">
    <property type="component" value="Chromosome"/>
</dbReference>
<protein>
    <recommendedName>
        <fullName evidence="11 13">S-adenosylmethionine:tRNA ribosyltransferase-isomerase</fullName>
        <ecNumber evidence="10 13">2.4.99.17</ecNumber>
    </recommendedName>
    <alternativeName>
        <fullName evidence="12 13">Queuosine biosynthesis protein QueA</fullName>
    </alternativeName>
</protein>
<evidence type="ECO:0000256" key="6">
    <source>
        <dbReference type="ARBA" id="ARBA00022691"/>
    </source>
</evidence>
<dbReference type="PANTHER" id="PTHR30307">
    <property type="entry name" value="S-ADENOSYLMETHIONINE:TRNA RIBOSYLTRANSFERASE-ISOMERASE"/>
    <property type="match status" value="1"/>
</dbReference>
<dbReference type="EC" id="2.4.99.17" evidence="10 13"/>
<dbReference type="GO" id="GO:0051075">
    <property type="term" value="F:S-adenosylmethionine:tRNA ribosyltransferase-isomerase activity"/>
    <property type="evidence" value="ECO:0007669"/>
    <property type="project" value="UniProtKB-EC"/>
</dbReference>
<comment type="pathway">
    <text evidence="2 13">tRNA modification; tRNA-queuosine biosynthesis.</text>
</comment>
<dbReference type="InterPro" id="IPR042118">
    <property type="entry name" value="QueA_dom1"/>
</dbReference>
<dbReference type="PANTHER" id="PTHR30307:SF0">
    <property type="entry name" value="S-ADENOSYLMETHIONINE:TRNA RIBOSYLTRANSFERASE-ISOMERASE"/>
    <property type="match status" value="1"/>
</dbReference>
<dbReference type="FunFam" id="3.40.1780.10:FF:000001">
    <property type="entry name" value="S-adenosylmethionine:tRNA ribosyltransferase-isomerase"/>
    <property type="match status" value="1"/>
</dbReference>
<dbReference type="InterPro" id="IPR042119">
    <property type="entry name" value="QueA_dom2"/>
</dbReference>
<reference evidence="14 15" key="1">
    <citation type="journal article" date="2013" name="Genome Biol.">
        <title>Genomic analysis reveals key aspects of prokaryotic symbiosis in the phototrophic consortium "Chlorochromatium aggregatum".</title>
        <authorList>
            <person name="Liu Z."/>
            <person name="Muller J."/>
            <person name="Li T."/>
            <person name="Alvey R.M."/>
            <person name="Vogl K."/>
            <person name="Frigaard N.U."/>
            <person name="Rockwell N.C."/>
            <person name="Boyd E.S."/>
            <person name="Tomsho L.P."/>
            <person name="Schuster S.C."/>
            <person name="Henke P."/>
            <person name="Rohde M."/>
            <person name="Overmann J."/>
            <person name="Bryant D.A."/>
        </authorList>
    </citation>
    <scope>NUCLEOTIDE SEQUENCE [LARGE SCALE GENOMIC DNA]</scope>
    <source>
        <strain evidence="14">CR</strain>
    </source>
</reference>
<dbReference type="HAMAP" id="MF_00113">
    <property type="entry name" value="QueA"/>
    <property type="match status" value="1"/>
</dbReference>
<dbReference type="GO" id="GO:0008616">
    <property type="term" value="P:tRNA queuosine(34) biosynthetic process"/>
    <property type="evidence" value="ECO:0007669"/>
    <property type="project" value="UniProtKB-UniRule"/>
</dbReference>
<evidence type="ECO:0000256" key="3">
    <source>
        <dbReference type="ARBA" id="ARBA00011245"/>
    </source>
</evidence>
<dbReference type="InterPro" id="IPR003699">
    <property type="entry name" value="QueA"/>
</dbReference>
<dbReference type="UniPathway" id="UPA00392"/>
<dbReference type="Gene3D" id="2.40.10.240">
    <property type="entry name" value="QueA-like"/>
    <property type="match status" value="1"/>
</dbReference>
<dbReference type="AlphaFoldDB" id="U5NB44"/>
<comment type="subunit">
    <text evidence="3 13">Monomer.</text>
</comment>
<evidence type="ECO:0000256" key="1">
    <source>
        <dbReference type="ARBA" id="ARBA00004496"/>
    </source>
</evidence>
<dbReference type="NCBIfam" id="NF001140">
    <property type="entry name" value="PRK00147.1"/>
    <property type="match status" value="1"/>
</dbReference>
<comment type="function">
    <text evidence="13">Transfers and isomerizes the ribose moiety from AdoMet to the 7-aminomethyl group of 7-deazaguanine (preQ1-tRNA) to give epoxyqueuosine (oQ-tRNA).</text>
</comment>
<keyword evidence="4 13" id="KW-0963">Cytoplasm</keyword>
<organism evidence="14 15">
    <name type="scientific">Candidatus Symbiobacter mobilis CR</name>
    <dbReference type="NCBI Taxonomy" id="946483"/>
    <lineage>
        <taxon>Bacteria</taxon>
        <taxon>Pseudomonadati</taxon>
        <taxon>Pseudomonadota</taxon>
        <taxon>Betaproteobacteria</taxon>
        <taxon>Burkholderiales</taxon>
        <taxon>Comamonadaceae</taxon>
    </lineage>
</organism>
<dbReference type="STRING" id="946483.Cenrod_1294"/>
<dbReference type="HOGENOM" id="CLU_039110_1_0_4"/>
<evidence type="ECO:0000256" key="8">
    <source>
        <dbReference type="ARBA" id="ARBA00052751"/>
    </source>
</evidence>
<evidence type="ECO:0000256" key="2">
    <source>
        <dbReference type="ARBA" id="ARBA00004691"/>
    </source>
</evidence>
<dbReference type="GO" id="GO:0005737">
    <property type="term" value="C:cytoplasm"/>
    <property type="evidence" value="ECO:0007669"/>
    <property type="project" value="UniProtKB-SubCell"/>
</dbReference>
<comment type="similarity">
    <text evidence="9 13">Belongs to the QueA family.</text>
</comment>
<dbReference type="Pfam" id="PF02547">
    <property type="entry name" value="Queuosine_synth"/>
    <property type="match status" value="1"/>
</dbReference>
<keyword evidence="14" id="KW-0413">Isomerase</keyword>
<accession>U5NB44</accession>
<dbReference type="RefSeq" id="WP_022772519.1">
    <property type="nucleotide sequence ID" value="NC_022576.1"/>
</dbReference>
<evidence type="ECO:0000256" key="10">
    <source>
        <dbReference type="ARBA" id="ARBA00066503"/>
    </source>
</evidence>
<gene>
    <name evidence="13 14" type="primary">queA</name>
    <name evidence="14" type="ORF">Cenrod_1294</name>
</gene>
<dbReference type="OrthoDB" id="9805933at2"/>
<dbReference type="SUPFAM" id="SSF111337">
    <property type="entry name" value="QueA-like"/>
    <property type="match status" value="1"/>
</dbReference>
<evidence type="ECO:0000256" key="13">
    <source>
        <dbReference type="HAMAP-Rule" id="MF_00113"/>
    </source>
</evidence>
<proteinExistence type="inferred from homology"/>
<dbReference type="NCBIfam" id="TIGR00113">
    <property type="entry name" value="queA"/>
    <property type="match status" value="1"/>
</dbReference>
<sequence>MPPLTLEDVDFDLPADRIAQYPAAQRSQSRLLDASGSTMVDRVFDELPTLLREGDLLVCNDTRVLRARLYGHKPTGGQIELLVERVLGGQEVAAHLRCRRKPQPGAQFSLVSAHHPLEPLHATMLGRWPDEHGPLFRLALHDEADSDPYAILERHGHVPLPPYIARPDAAPDDTRYQSVFARSPGAIAAPTASLHFDEALLQRLDDRGIERAFLTLHVGAGTFQPVQCTDVSQHRMHSEWYEVPAATREAVAACRRRNGRVVAVGTTCVRALESWAHTGQPQGETRLFILPGFDFRTVDLLVTNFHLPHSTLLMLVAAFAGLDRIRVAYRHAIDNRYRFFSYGDAMLLARMSSTTLPTLP</sequence>
<keyword evidence="5 13" id="KW-0808">Transferase</keyword>